<dbReference type="Proteomes" id="UP000278164">
    <property type="component" value="Unassembled WGS sequence"/>
</dbReference>
<comment type="caution">
    <text evidence="1">The sequence shown here is derived from an EMBL/GenBank/DDBJ whole genome shotgun (WGS) entry which is preliminary data.</text>
</comment>
<gene>
    <name evidence="1" type="ORF">D7V78_19710</name>
</gene>
<protein>
    <submittedName>
        <fullName evidence="1">Uncharacterized protein</fullName>
    </submittedName>
</protein>
<sequence>MKVKKVIAKKECVRFNTSVCREKQELLKKIEKELSGLPETAIFQNVYVGGIAVLERKTVGKEIDLKYSKLFRYEDLVPGIMTAGQFKRLKARGAIQAYTLPGPNTPRQYFINLPNRDETGANKACQSAEPSALQSRWIVQRLEELERQRKNLLFLVCRILQAAPGYKLRPSELAAETIGDLSSLSQEAVCSLLIRMTKEDTARSSIRDTAIQRNSWKEEANKVILDTLSDVVDL</sequence>
<dbReference type="AlphaFoldDB" id="A0A3L7ZNY0"/>
<name>A0A3L7ZNY0_PARDI</name>
<dbReference type="RefSeq" id="WP_121737509.1">
    <property type="nucleotide sequence ID" value="NZ_QXXG01000098.1"/>
</dbReference>
<evidence type="ECO:0000313" key="2">
    <source>
        <dbReference type="Proteomes" id="UP000278164"/>
    </source>
</evidence>
<dbReference type="EMBL" id="RAYI01000120">
    <property type="protein sequence ID" value="RLT71730.1"/>
    <property type="molecule type" value="Genomic_DNA"/>
</dbReference>
<evidence type="ECO:0000313" key="1">
    <source>
        <dbReference type="EMBL" id="RLT71730.1"/>
    </source>
</evidence>
<reference evidence="1 2" key="1">
    <citation type="submission" date="2018-09" db="EMBL/GenBank/DDBJ databases">
        <title>Murine metabolic-syndrome-specific gut microbial biobank.</title>
        <authorList>
            <person name="Liu C."/>
        </authorList>
    </citation>
    <scope>NUCLEOTIDE SEQUENCE [LARGE SCALE GENOMIC DNA]</scope>
    <source>
        <strain evidence="1 2">8-P5</strain>
    </source>
</reference>
<accession>A0A3L7ZNY0</accession>
<proteinExistence type="predicted"/>
<organism evidence="1 2">
    <name type="scientific">Parabacteroides distasonis</name>
    <dbReference type="NCBI Taxonomy" id="823"/>
    <lineage>
        <taxon>Bacteria</taxon>
        <taxon>Pseudomonadati</taxon>
        <taxon>Bacteroidota</taxon>
        <taxon>Bacteroidia</taxon>
        <taxon>Bacteroidales</taxon>
        <taxon>Tannerellaceae</taxon>
        <taxon>Parabacteroides</taxon>
    </lineage>
</organism>